<dbReference type="HOGENOM" id="CLU_071770_0_0_2"/>
<dbReference type="KEGG" id="fac:FACI_IFERC01G1218"/>
<keyword evidence="2" id="KW-1185">Reference proteome</keyword>
<dbReference type="InterPro" id="IPR013419">
    <property type="entry name" value="CRISPR-assoc_prot_Cas7/Csh2"/>
</dbReference>
<proteinExistence type="predicted"/>
<evidence type="ECO:0000313" key="1">
    <source>
        <dbReference type="EMBL" id="AGO61198.1"/>
    </source>
</evidence>
<accession>S0APK0</accession>
<gene>
    <name evidence="1" type="ORF">FACI_IFERC00001G1218</name>
</gene>
<dbReference type="PATRIC" id="fig|333146.12.peg.1238"/>
<protein>
    <submittedName>
        <fullName evidence="1">CRISPR-associated Csh2 family protein</fullName>
    </submittedName>
</protein>
<organism evidence="1 2">
    <name type="scientific">Ferroplasma acidarmanus Fer1</name>
    <dbReference type="NCBI Taxonomy" id="333146"/>
    <lineage>
        <taxon>Archaea</taxon>
        <taxon>Methanobacteriati</taxon>
        <taxon>Thermoplasmatota</taxon>
        <taxon>Thermoplasmata</taxon>
        <taxon>Thermoplasmatales</taxon>
        <taxon>Ferroplasmaceae</taxon>
        <taxon>Ferroplasma</taxon>
    </lineage>
</organism>
<evidence type="ECO:0000313" key="2">
    <source>
        <dbReference type="Proteomes" id="UP000014660"/>
    </source>
</evidence>
<dbReference type="AlphaFoldDB" id="S0APK0"/>
<dbReference type="Pfam" id="PF05107">
    <property type="entry name" value="Cas_Cas7"/>
    <property type="match status" value="1"/>
</dbReference>
<sequence length="305" mass="34774">MENNNVKDGEILFLYEAKLTNPNGDIDDENRPRMDYDTFTNLVSDVRLKRYIRDYLQDDLSEDKYNIFINHGDVQTAKDRLREIVSDDIFKDIKKARDAITQKFIDIRMFGAMVPIPKKGNNSGESGSGDSIKIIGPVQFSWGYSLNKVQLLNSYSITSGFSSSEGNKMNSIGKDYRVYYSLIGFYGVISSSRAKKANLTSEDMRKLDDAMIKAIPSQATRSKINQMPLLYMRTESENGFIGDLRDYVKISIKSDPIRNINDYKLDINDLISTLKSRDIKIAKSFVHEKLDCENKDGIKNISNDD</sequence>
<dbReference type="EMBL" id="CP004145">
    <property type="protein sequence ID" value="AGO61198.1"/>
    <property type="molecule type" value="Genomic_DNA"/>
</dbReference>
<dbReference type="NCBIfam" id="TIGR02590">
    <property type="entry name" value="cas_Csh2"/>
    <property type="match status" value="1"/>
</dbReference>
<dbReference type="NCBIfam" id="TIGR01595">
    <property type="entry name" value="cas_CT1132"/>
    <property type="match status" value="1"/>
</dbReference>
<reference evidence="1 2" key="1">
    <citation type="journal article" date="2007" name="Proc. Natl. Acad. Sci. U.S.A.">
        <title>Genome dynamics in a natural archaeal population.</title>
        <authorList>
            <person name="Allen E.E."/>
            <person name="Tyson G.W."/>
            <person name="Whitaker R.J."/>
            <person name="Detter J.C."/>
            <person name="Richardson P.M."/>
            <person name="Banfield J.F."/>
        </authorList>
    </citation>
    <scope>NUCLEOTIDE SEQUENCE [LARGE SCALE GENOMIC DNA]</scope>
    <source>
        <strain evidence="2">fer1</strain>
    </source>
</reference>
<dbReference type="GeneID" id="16025395"/>
<dbReference type="Proteomes" id="UP000014660">
    <property type="component" value="Chromosome"/>
</dbReference>
<dbReference type="InterPro" id="IPR006482">
    <property type="entry name" value="Cas7_Csh2/Csh2"/>
</dbReference>
<dbReference type="GO" id="GO:0043571">
    <property type="term" value="P:maintenance of CRISPR repeat elements"/>
    <property type="evidence" value="ECO:0007669"/>
    <property type="project" value="InterPro"/>
</dbReference>
<dbReference type="RefSeq" id="WP_009887250.1">
    <property type="nucleotide sequence ID" value="NC_021592.1"/>
</dbReference>
<name>S0APK0_FERAC</name>